<dbReference type="SMART" id="SM00052">
    <property type="entry name" value="EAL"/>
    <property type="match status" value="1"/>
</dbReference>
<keyword evidence="4" id="KW-1185">Reference proteome</keyword>
<sequence length="741" mass="80592">MIAALVACLFGLLKLGQPIDHAYWNARFRLERVEAPQSIILVTTPRGSRYTELSDVALANLIDQVVAQAPKAIYFDQPINFGAESETAKKIRALGSKITVVTRPASVERFDPEAVQIPDRSVIGDARVAYSGWFVNFLSYAQGSPNAVEAGGKVYPSLAVDLAGGEASPSAYFIPNFAVDPESIRIVSARQLSSGEIATGLLTGRSVIISADRTAADSQIGYFGHGRVNPVAMDIAGAVSVSAARSNNIGDLPMLFVFVLGAIAIARIGHTHFRRSAYAVLAIGVFASPAILQSFGFYSPPSTGVIALSVFGALTLWSKWRRRVLQTSASGLPNFVALSDAKLPPNHDIVVAVIGRYEEFLATLPASLHAECAAQVARRFAVGSGIEQIYHGENGHFAWFEHSCPLDQQTEHFEGMRALFAAPLLVGGHMFDTNVHFGLDRNYHLDAVTRLNTALASANEALKAGRTIEQFEASRLADAPWELSLLARIDEGMKNGDIWLAYQPQWDYRGARVCGAEALVRWNDPVRGPIRPDAFIVQAEKAGRIDALTYWVFEEAITAAQAMAGILPGFQMSINLSAQLVDKPSLLSSISEIVRRRGIDCREFTIEVTETAAVYNRPAAVQNLQQLRAMGFRLAIDDFGTGESSLLYLAELPSDELKIDQHFVSRILTGEREREIVKSTISLAHALKQSVVAEGIEDQATFELLSRMGCDTGQGFFIGRPEGFEQFRQSCLAMRLSKVGS</sequence>
<feature type="transmembrane region" description="Helical" evidence="1">
    <location>
        <begin position="252"/>
        <end position="269"/>
    </location>
</feature>
<dbReference type="Proteomes" id="UP001379235">
    <property type="component" value="Unassembled WGS sequence"/>
</dbReference>
<dbReference type="InterPro" id="IPR050706">
    <property type="entry name" value="Cyclic-di-GMP_PDE-like"/>
</dbReference>
<dbReference type="InterPro" id="IPR001633">
    <property type="entry name" value="EAL_dom"/>
</dbReference>
<organism evidence="3 4">
    <name type="scientific">Novosphingobium aquae</name>
    <dbReference type="NCBI Taxonomy" id="3133435"/>
    <lineage>
        <taxon>Bacteria</taxon>
        <taxon>Pseudomonadati</taxon>
        <taxon>Pseudomonadota</taxon>
        <taxon>Alphaproteobacteria</taxon>
        <taxon>Sphingomonadales</taxon>
        <taxon>Sphingomonadaceae</taxon>
        <taxon>Novosphingobium</taxon>
    </lineage>
</organism>
<dbReference type="CDD" id="cd01948">
    <property type="entry name" value="EAL"/>
    <property type="match status" value="1"/>
</dbReference>
<dbReference type="Gene3D" id="3.20.20.450">
    <property type="entry name" value="EAL domain"/>
    <property type="match status" value="1"/>
</dbReference>
<dbReference type="PANTHER" id="PTHR33121">
    <property type="entry name" value="CYCLIC DI-GMP PHOSPHODIESTERASE PDEF"/>
    <property type="match status" value="1"/>
</dbReference>
<dbReference type="EMBL" id="JBBHJY010000001">
    <property type="protein sequence ID" value="MEJ6008916.1"/>
    <property type="molecule type" value="Genomic_DNA"/>
</dbReference>
<name>A0ABU8S5S5_9SPHN</name>
<dbReference type="PROSITE" id="PS50883">
    <property type="entry name" value="EAL"/>
    <property type="match status" value="1"/>
</dbReference>
<feature type="domain" description="EAL" evidence="2">
    <location>
        <begin position="482"/>
        <end position="735"/>
    </location>
</feature>
<dbReference type="Pfam" id="PF00563">
    <property type="entry name" value="EAL"/>
    <property type="match status" value="1"/>
</dbReference>
<evidence type="ECO:0000256" key="1">
    <source>
        <dbReference type="SAM" id="Phobius"/>
    </source>
</evidence>
<dbReference type="InterPro" id="IPR035919">
    <property type="entry name" value="EAL_sf"/>
</dbReference>
<dbReference type="SUPFAM" id="SSF141868">
    <property type="entry name" value="EAL domain-like"/>
    <property type="match status" value="1"/>
</dbReference>
<keyword evidence="1" id="KW-1133">Transmembrane helix</keyword>
<keyword evidence="1" id="KW-0472">Membrane</keyword>
<accession>A0ABU8S5S5</accession>
<evidence type="ECO:0000259" key="2">
    <source>
        <dbReference type="PROSITE" id="PS50883"/>
    </source>
</evidence>
<evidence type="ECO:0000313" key="3">
    <source>
        <dbReference type="EMBL" id="MEJ6008916.1"/>
    </source>
</evidence>
<protein>
    <submittedName>
        <fullName evidence="3">EAL domain-containing protein</fullName>
    </submittedName>
</protein>
<evidence type="ECO:0000313" key="4">
    <source>
        <dbReference type="Proteomes" id="UP001379235"/>
    </source>
</evidence>
<feature type="transmembrane region" description="Helical" evidence="1">
    <location>
        <begin position="276"/>
        <end position="292"/>
    </location>
</feature>
<comment type="caution">
    <text evidence="3">The sequence shown here is derived from an EMBL/GenBank/DDBJ whole genome shotgun (WGS) entry which is preliminary data.</text>
</comment>
<keyword evidence="1" id="KW-0812">Transmembrane</keyword>
<dbReference type="RefSeq" id="WP_339964601.1">
    <property type="nucleotide sequence ID" value="NZ_JBBHJY010000001.1"/>
</dbReference>
<proteinExistence type="predicted"/>
<gene>
    <name evidence="3" type="ORF">WG900_03170</name>
</gene>
<dbReference type="PANTHER" id="PTHR33121:SF71">
    <property type="entry name" value="OXYGEN SENSOR PROTEIN DOSP"/>
    <property type="match status" value="1"/>
</dbReference>
<reference evidence="3 4" key="1">
    <citation type="submission" date="2024-03" db="EMBL/GenBank/DDBJ databases">
        <authorList>
            <person name="Jo J.-H."/>
        </authorList>
    </citation>
    <scope>NUCLEOTIDE SEQUENCE [LARGE SCALE GENOMIC DNA]</scope>
    <source>
        <strain evidence="3 4">AS3R-12</strain>
    </source>
</reference>